<evidence type="ECO:0000313" key="5">
    <source>
        <dbReference type="Proteomes" id="UP001595190"/>
    </source>
</evidence>
<evidence type="ECO:0000256" key="1">
    <source>
        <dbReference type="SAM" id="SignalP"/>
    </source>
</evidence>
<dbReference type="InterPro" id="IPR058110">
    <property type="entry name" value="GCG_CRPN_dom"/>
</dbReference>
<protein>
    <submittedName>
        <fullName evidence="3">GCG_CRPN prefix-to-repeats domain-containing protein</fullName>
    </submittedName>
</protein>
<comment type="caution">
    <text evidence="2">The sequence shown here is derived from an EMBL/GenBank/DDBJ whole genome shotgun (WGS) entry which is preliminary data.</text>
</comment>
<name>A0ABV3PWX9_9HYPH</name>
<proteinExistence type="predicted"/>
<reference evidence="2 4" key="1">
    <citation type="submission" date="2024-07" db="EMBL/GenBank/DDBJ databases">
        <title>Description of Labrys sedimenti sp. nov., isolated from a diclofenac-degrading enrichment culture.</title>
        <authorList>
            <person name="Tancsics A."/>
            <person name="Csepanyi A."/>
        </authorList>
    </citation>
    <scope>NUCLEOTIDE SEQUENCE [LARGE SCALE GENOMIC DNA]</scope>
    <source>
        <strain evidence="2 4">LMG 23578</strain>
    </source>
</reference>
<feature type="chain" id="PRO_5045032929" evidence="1">
    <location>
        <begin position="28"/>
        <end position="98"/>
    </location>
</feature>
<dbReference type="EMBL" id="JBHGPK010000004">
    <property type="protein sequence ID" value="MFC2250770.1"/>
    <property type="molecule type" value="Genomic_DNA"/>
</dbReference>
<keyword evidence="1" id="KW-0732">Signal</keyword>
<accession>A0ABV3PWX9</accession>
<keyword evidence="4" id="KW-1185">Reference proteome</keyword>
<reference evidence="3 5" key="2">
    <citation type="submission" date="2024-09" db="EMBL/GenBank/DDBJ databases">
        <title>Description of Labrys sedimenti sp. nov., isolated from a diclofenac-degrading enrichment culture, and genome-based reclassification of Labrys portucalensis as a later heterotypic synonym of Labrys neptuniae.</title>
        <authorList>
            <person name="Tancsics A."/>
            <person name="Csepanyi A."/>
        </authorList>
    </citation>
    <scope>NUCLEOTIDE SEQUENCE [LARGE SCALE GENOMIC DNA]</scope>
    <source>
        <strain evidence="3 5">LMG 23412</strain>
    </source>
</reference>
<evidence type="ECO:0000313" key="4">
    <source>
        <dbReference type="Proteomes" id="UP001555786"/>
    </source>
</evidence>
<dbReference type="Proteomes" id="UP001555786">
    <property type="component" value="Unassembled WGS sequence"/>
</dbReference>
<evidence type="ECO:0000313" key="3">
    <source>
        <dbReference type="EMBL" id="MFC2250770.1"/>
    </source>
</evidence>
<evidence type="ECO:0000313" key="2">
    <source>
        <dbReference type="EMBL" id="MEW9310119.1"/>
    </source>
</evidence>
<sequence length="98" mass="10923">MKRIIQIAAIATLGLPGLAATTTGASAMPLAASNPASAPLVQQVAWGCGPGWRPNIWGRCVPQYPVYSYGWSRPVYYYGWGGGYGWHRPYYRHAWHRW</sequence>
<gene>
    <name evidence="2" type="ORF">ABXS05_31565</name>
    <name evidence="3" type="ORF">ACETRX_14185</name>
</gene>
<dbReference type="NCBIfam" id="NF047412">
    <property type="entry name" value="sig_GCG_CRPN_rpt"/>
    <property type="match status" value="1"/>
</dbReference>
<organism evidence="2 4">
    <name type="scientific">Labrys neptuniae</name>
    <dbReference type="NCBI Taxonomy" id="376174"/>
    <lineage>
        <taxon>Bacteria</taxon>
        <taxon>Pseudomonadati</taxon>
        <taxon>Pseudomonadota</taxon>
        <taxon>Alphaproteobacteria</taxon>
        <taxon>Hyphomicrobiales</taxon>
        <taxon>Xanthobacteraceae</taxon>
        <taxon>Labrys</taxon>
    </lineage>
</organism>
<feature type="signal peptide" evidence="1">
    <location>
        <begin position="1"/>
        <end position="27"/>
    </location>
</feature>
<dbReference type="Proteomes" id="UP001595190">
    <property type="component" value="Unassembled WGS sequence"/>
</dbReference>
<dbReference type="EMBL" id="JBFNQD010000022">
    <property type="protein sequence ID" value="MEW9310119.1"/>
    <property type="molecule type" value="Genomic_DNA"/>
</dbReference>
<dbReference type="RefSeq" id="WP_311934634.1">
    <property type="nucleotide sequence ID" value="NZ_JAVSCS010000009.1"/>
</dbReference>